<dbReference type="Pfam" id="PF12802">
    <property type="entry name" value="MarR_2"/>
    <property type="match status" value="1"/>
</dbReference>
<sequence>MDGAQMEPNLETINDYLVSVFNDILTIEESELKKSQFNDLSITEMHTIEAIGMYKKKTSSEVAKELSITVGTLTVAINNLVKKGYVERLRSEDDRRVVKLGLTKKGKLLFRVHQHFHREMVKNILNGMDKAEEKALLKARYVPENKVSNQLLSTMMDTSDEWISSRTGIRARNIVTDENTSDLCTKVAEKLLKKSAKKASDLDFIIVATMTPDYGTPSVACLVQGNISATKAFAFDISAACSGFVYALSVAEKLIRTGKKLGMVIGGETLSKVIDWDDRTTAVLFGDGAAGILLEASDEQHFFNEKLQADGQRAKSLTSGYVKNQSPFYKETSDSSGYLQMNGRDIYDFSLKDVTKNLSDIVEDDVDYLLLHQANKRIIEKISKKINVPREKFLTNMEQNGNTSAASIPLLLDESVENGVLKLGSNQKIVLTGYGGGLTWGSILLTL</sequence>
<dbReference type="NCBIfam" id="NF006829">
    <property type="entry name" value="PRK09352.1"/>
    <property type="match status" value="1"/>
</dbReference>
<gene>
    <name evidence="9" type="ORF">HW555_014488</name>
</gene>
<evidence type="ECO:0000313" key="9">
    <source>
        <dbReference type="EMBL" id="KAF9404153.1"/>
    </source>
</evidence>
<reference evidence="9" key="1">
    <citation type="submission" date="2020-08" db="EMBL/GenBank/DDBJ databases">
        <title>Spodoptera exigua strain:BAW_Kor-Di-RS1 Genome sequencing and assembly.</title>
        <authorList>
            <person name="Kim J."/>
            <person name="Nam H.Y."/>
            <person name="Kwon M."/>
            <person name="Choi J.H."/>
            <person name="Cho S.R."/>
            <person name="Kim G.-H."/>
        </authorList>
    </citation>
    <scope>NUCLEOTIDE SEQUENCE</scope>
    <source>
        <strain evidence="9">BAW_Kor-Di-RS1</strain>
        <tissue evidence="9">Whole-body</tissue>
    </source>
</reference>
<dbReference type="PROSITE" id="PS50995">
    <property type="entry name" value="HTH_MARR_2"/>
    <property type="match status" value="1"/>
</dbReference>
<evidence type="ECO:0000256" key="1">
    <source>
        <dbReference type="ARBA" id="ARBA00005189"/>
    </source>
</evidence>
<evidence type="ECO:0000313" key="10">
    <source>
        <dbReference type="Proteomes" id="UP000648187"/>
    </source>
</evidence>
<dbReference type="InterPro" id="IPR013751">
    <property type="entry name" value="ACP_syn_III_N"/>
</dbReference>
<keyword evidence="4" id="KW-0808">Transferase</keyword>
<accession>A0A835FZK9</accession>
<dbReference type="CDD" id="cd00830">
    <property type="entry name" value="KAS_III"/>
    <property type="match status" value="1"/>
</dbReference>
<dbReference type="Gene3D" id="1.10.10.10">
    <property type="entry name" value="Winged helix-like DNA-binding domain superfamily/Winged helix DNA-binding domain"/>
    <property type="match status" value="1"/>
</dbReference>
<evidence type="ECO:0000256" key="7">
    <source>
        <dbReference type="ARBA" id="ARBA00023160"/>
    </source>
</evidence>
<evidence type="ECO:0000256" key="6">
    <source>
        <dbReference type="ARBA" id="ARBA00023098"/>
    </source>
</evidence>
<dbReference type="GO" id="GO:0006633">
    <property type="term" value="P:fatty acid biosynthetic process"/>
    <property type="evidence" value="ECO:0007669"/>
    <property type="project" value="UniProtKB-KW"/>
</dbReference>
<dbReference type="SMART" id="SM00347">
    <property type="entry name" value="HTH_MARR"/>
    <property type="match status" value="1"/>
</dbReference>
<dbReference type="InterPro" id="IPR036388">
    <property type="entry name" value="WH-like_DNA-bd_sf"/>
</dbReference>
<dbReference type="EMBL" id="JACKWZ010001065">
    <property type="protein sequence ID" value="KAF9404153.1"/>
    <property type="molecule type" value="Genomic_DNA"/>
</dbReference>
<dbReference type="InterPro" id="IPR016039">
    <property type="entry name" value="Thiolase-like"/>
</dbReference>
<keyword evidence="6" id="KW-0443">Lipid metabolism</keyword>
<dbReference type="NCBIfam" id="TIGR00747">
    <property type="entry name" value="fabH"/>
    <property type="match status" value="1"/>
</dbReference>
<dbReference type="GO" id="GO:0004315">
    <property type="term" value="F:3-oxoacyl-[acyl-carrier-protein] synthase activity"/>
    <property type="evidence" value="ECO:0007669"/>
    <property type="project" value="InterPro"/>
</dbReference>
<name>A0A835FZK9_SPOEX</name>
<keyword evidence="10" id="KW-1185">Reference proteome</keyword>
<keyword evidence="3" id="KW-0444">Lipid biosynthesis</keyword>
<evidence type="ECO:0000256" key="3">
    <source>
        <dbReference type="ARBA" id="ARBA00022516"/>
    </source>
</evidence>
<dbReference type="InterPro" id="IPR013747">
    <property type="entry name" value="ACP_syn_III_C"/>
</dbReference>
<comment type="caution">
    <text evidence="9">The sequence shown here is derived from an EMBL/GenBank/DDBJ whole genome shotgun (WGS) entry which is preliminary data.</text>
</comment>
<comment type="pathway">
    <text evidence="1">Lipid metabolism.</text>
</comment>
<dbReference type="SUPFAM" id="SSF53901">
    <property type="entry name" value="Thiolase-like"/>
    <property type="match status" value="1"/>
</dbReference>
<proteinExistence type="inferred from homology"/>
<keyword evidence="7" id="KW-0275">Fatty acid biosynthesis</keyword>
<dbReference type="GO" id="GO:0003700">
    <property type="term" value="F:DNA-binding transcription factor activity"/>
    <property type="evidence" value="ECO:0007669"/>
    <property type="project" value="InterPro"/>
</dbReference>
<keyword evidence="5" id="KW-0276">Fatty acid metabolism</keyword>
<dbReference type="InterPro" id="IPR036390">
    <property type="entry name" value="WH_DNA-bd_sf"/>
</dbReference>
<protein>
    <recommendedName>
        <fullName evidence="8">HTH marR-type domain-containing protein</fullName>
    </recommendedName>
</protein>
<dbReference type="AlphaFoldDB" id="A0A835FZK9"/>
<evidence type="ECO:0000259" key="8">
    <source>
        <dbReference type="PROSITE" id="PS50995"/>
    </source>
</evidence>
<dbReference type="PRINTS" id="PR00598">
    <property type="entry name" value="HTHMARR"/>
</dbReference>
<dbReference type="Gene3D" id="3.40.47.10">
    <property type="match status" value="2"/>
</dbReference>
<evidence type="ECO:0000256" key="2">
    <source>
        <dbReference type="ARBA" id="ARBA00008642"/>
    </source>
</evidence>
<dbReference type="Proteomes" id="UP000648187">
    <property type="component" value="Unassembled WGS sequence"/>
</dbReference>
<comment type="similarity">
    <text evidence="2">Belongs to the thiolase-like superfamily. FabH family.</text>
</comment>
<dbReference type="InterPro" id="IPR000835">
    <property type="entry name" value="HTH_MarR-typ"/>
</dbReference>
<dbReference type="InterPro" id="IPR004655">
    <property type="entry name" value="FabH"/>
</dbReference>
<dbReference type="PANTHER" id="PTHR43091:SF1">
    <property type="entry name" value="BETA-KETOACYL-[ACYL-CARRIER-PROTEIN] SYNTHASE III, CHLOROPLASTIC"/>
    <property type="match status" value="1"/>
</dbReference>
<evidence type="ECO:0000256" key="4">
    <source>
        <dbReference type="ARBA" id="ARBA00022679"/>
    </source>
</evidence>
<dbReference type="PANTHER" id="PTHR43091">
    <property type="entry name" value="3-OXOACYL-[ACYL-CARRIER-PROTEIN] SYNTHASE"/>
    <property type="match status" value="1"/>
</dbReference>
<evidence type="ECO:0000256" key="5">
    <source>
        <dbReference type="ARBA" id="ARBA00022832"/>
    </source>
</evidence>
<feature type="domain" description="HTH marR-type" evidence="8">
    <location>
        <begin position="1"/>
        <end position="157"/>
    </location>
</feature>
<dbReference type="Pfam" id="PF08541">
    <property type="entry name" value="ACP_syn_III_C"/>
    <property type="match status" value="1"/>
</dbReference>
<dbReference type="SUPFAM" id="SSF46785">
    <property type="entry name" value="Winged helix' DNA-binding domain"/>
    <property type="match status" value="1"/>
</dbReference>
<organism evidence="9 10">
    <name type="scientific">Spodoptera exigua</name>
    <name type="common">Beet armyworm</name>
    <name type="synonym">Noctua fulgens</name>
    <dbReference type="NCBI Taxonomy" id="7107"/>
    <lineage>
        <taxon>Eukaryota</taxon>
        <taxon>Metazoa</taxon>
        <taxon>Ecdysozoa</taxon>
        <taxon>Arthropoda</taxon>
        <taxon>Hexapoda</taxon>
        <taxon>Insecta</taxon>
        <taxon>Pterygota</taxon>
        <taxon>Neoptera</taxon>
        <taxon>Endopterygota</taxon>
        <taxon>Lepidoptera</taxon>
        <taxon>Glossata</taxon>
        <taxon>Ditrysia</taxon>
        <taxon>Noctuoidea</taxon>
        <taxon>Noctuidae</taxon>
        <taxon>Amphipyrinae</taxon>
        <taxon>Spodoptera</taxon>
    </lineage>
</organism>
<dbReference type="HAMAP" id="MF_01815">
    <property type="entry name" value="FabH"/>
    <property type="match status" value="1"/>
</dbReference>
<dbReference type="Pfam" id="PF08545">
    <property type="entry name" value="ACP_syn_III"/>
    <property type="match status" value="1"/>
</dbReference>